<dbReference type="InterPro" id="IPR005225">
    <property type="entry name" value="Small_GTP-bd"/>
</dbReference>
<dbReference type="NCBIfam" id="TIGR00231">
    <property type="entry name" value="small_GTP"/>
    <property type="match status" value="1"/>
</dbReference>
<dbReference type="PRINTS" id="PR00449">
    <property type="entry name" value="RASTRNSFRMNG"/>
</dbReference>
<dbReference type="PANTHER" id="PTHR47978">
    <property type="match status" value="1"/>
</dbReference>
<name>A0ABR1GEI5_AURAN</name>
<dbReference type="SMART" id="SM00174">
    <property type="entry name" value="RHO"/>
    <property type="match status" value="1"/>
</dbReference>
<dbReference type="SMART" id="SM00175">
    <property type="entry name" value="RAB"/>
    <property type="match status" value="1"/>
</dbReference>
<keyword evidence="3" id="KW-1185">Reference proteome</keyword>
<dbReference type="SMART" id="SM00173">
    <property type="entry name" value="RAS"/>
    <property type="match status" value="1"/>
</dbReference>
<dbReference type="InterPro" id="IPR001806">
    <property type="entry name" value="Small_GTPase"/>
</dbReference>
<dbReference type="SMART" id="SM00176">
    <property type="entry name" value="RAN"/>
    <property type="match status" value="1"/>
</dbReference>
<dbReference type="InterPro" id="IPR027417">
    <property type="entry name" value="P-loop_NTPase"/>
</dbReference>
<evidence type="ECO:0000256" key="1">
    <source>
        <dbReference type="ARBA" id="ARBA00022741"/>
    </source>
</evidence>
<dbReference type="EMBL" id="JBBJCI010000031">
    <property type="protein sequence ID" value="KAK7254320.1"/>
    <property type="molecule type" value="Genomic_DNA"/>
</dbReference>
<evidence type="ECO:0000313" key="3">
    <source>
        <dbReference type="Proteomes" id="UP001363151"/>
    </source>
</evidence>
<gene>
    <name evidence="2" type="ORF">SO694_00009360</name>
</gene>
<accession>A0ABR1GEI5</accession>
<dbReference type="Proteomes" id="UP001363151">
    <property type="component" value="Unassembled WGS sequence"/>
</dbReference>
<keyword evidence="1" id="KW-0547">Nucleotide-binding</keyword>
<dbReference type="Gene3D" id="3.40.50.300">
    <property type="entry name" value="P-loop containing nucleotide triphosphate hydrolases"/>
    <property type="match status" value="1"/>
</dbReference>
<evidence type="ECO:0000313" key="2">
    <source>
        <dbReference type="EMBL" id="KAK7254320.1"/>
    </source>
</evidence>
<dbReference type="PROSITE" id="PS51419">
    <property type="entry name" value="RAB"/>
    <property type="match status" value="1"/>
</dbReference>
<dbReference type="SUPFAM" id="SSF52540">
    <property type="entry name" value="P-loop containing nucleoside triphosphate hydrolases"/>
    <property type="match status" value="1"/>
</dbReference>
<organism evidence="2 3">
    <name type="scientific">Aureococcus anophagefferens</name>
    <name type="common">Harmful bloom alga</name>
    <dbReference type="NCBI Taxonomy" id="44056"/>
    <lineage>
        <taxon>Eukaryota</taxon>
        <taxon>Sar</taxon>
        <taxon>Stramenopiles</taxon>
        <taxon>Ochrophyta</taxon>
        <taxon>Pelagophyceae</taxon>
        <taxon>Pelagomonadales</taxon>
        <taxon>Pelagomonadaceae</taxon>
        <taxon>Aureococcus</taxon>
    </lineage>
</organism>
<sequence length="239" mass="25755">MAELSQKNYEFKIVLLGASPAPPPARAARENPRRAGDRGVGKTCLVLRFIEGLYNSRRSTIGAFFLTKKIVTAQGDACKIQIWDTAGQERFRAMAPMYYRNAAAAIVCFDVTDESTFNTMKDWVEELKTNVVDKNLVIAIACNKADLDTRQVSRARAEQFARSISAIVLDTSAKENFGVAELFAAVSEHVIKLRGQELCSTPGAPRGGGGGPGGRGLSLAARAAGFRDDQQSASSCSNC</sequence>
<dbReference type="PROSITE" id="PS51421">
    <property type="entry name" value="RAS"/>
    <property type="match status" value="1"/>
</dbReference>
<protein>
    <submittedName>
        <fullName evidence="2">Small GTPase</fullName>
    </submittedName>
</protein>
<reference evidence="2 3" key="1">
    <citation type="submission" date="2024-03" db="EMBL/GenBank/DDBJ databases">
        <title>Aureococcus anophagefferens CCMP1851 and Kratosvirus quantuckense: Draft genome of a second virus-susceptible host strain in the model system.</title>
        <authorList>
            <person name="Chase E."/>
            <person name="Truchon A.R."/>
            <person name="Schepens W."/>
            <person name="Wilhelm S.W."/>
        </authorList>
    </citation>
    <scope>NUCLEOTIDE SEQUENCE [LARGE SCALE GENOMIC DNA]</scope>
    <source>
        <strain evidence="2 3">CCMP1851</strain>
    </source>
</reference>
<proteinExistence type="predicted"/>
<dbReference type="Pfam" id="PF00071">
    <property type="entry name" value="Ras"/>
    <property type="match status" value="1"/>
</dbReference>
<comment type="caution">
    <text evidence="2">The sequence shown here is derived from an EMBL/GenBank/DDBJ whole genome shotgun (WGS) entry which is preliminary data.</text>
</comment>